<dbReference type="PANTHER" id="PTHR22799">
    <property type="entry name" value="TETRANECTIN-RELATED"/>
    <property type="match status" value="1"/>
</dbReference>
<dbReference type="GO" id="GO:0030246">
    <property type="term" value="F:carbohydrate binding"/>
    <property type="evidence" value="ECO:0007669"/>
    <property type="project" value="UniProtKB-KW"/>
</dbReference>
<dbReference type="PANTHER" id="PTHR22799:SF6">
    <property type="entry name" value="C-TYPE LECTIN DOMAIN FAMILY 4 MEMBER M-LIKE"/>
    <property type="match status" value="1"/>
</dbReference>
<keyword evidence="3" id="KW-0732">Signal</keyword>
<dbReference type="STRING" id="35570.A0A1I8Q0F5"/>
<dbReference type="SMART" id="SM00034">
    <property type="entry name" value="CLECT"/>
    <property type="match status" value="1"/>
</dbReference>
<keyword evidence="6" id="KW-1185">Reference proteome</keyword>
<protein>
    <recommendedName>
        <fullName evidence="4">C-type lectin domain-containing protein</fullName>
    </recommendedName>
</protein>
<evidence type="ECO:0000313" key="5">
    <source>
        <dbReference type="EnsemblMetazoa" id="SCAU012693-PA"/>
    </source>
</evidence>
<dbReference type="Proteomes" id="UP000095300">
    <property type="component" value="Unassembled WGS sequence"/>
</dbReference>
<proteinExistence type="predicted"/>
<dbReference type="VEuPathDB" id="VectorBase:SCAU012693"/>
<dbReference type="CDD" id="cd00037">
    <property type="entry name" value="CLECT"/>
    <property type="match status" value="1"/>
</dbReference>
<reference evidence="5" key="1">
    <citation type="submission" date="2020-05" db="UniProtKB">
        <authorList>
            <consortium name="EnsemblMetazoa"/>
        </authorList>
    </citation>
    <scope>IDENTIFICATION</scope>
    <source>
        <strain evidence="5">USDA</strain>
    </source>
</reference>
<dbReference type="EnsemblMetazoa" id="SCAU012693-RA">
    <property type="protein sequence ID" value="SCAU012693-PA"/>
    <property type="gene ID" value="SCAU012693"/>
</dbReference>
<name>A0A1I8Q0F5_STOCA</name>
<dbReference type="SUPFAM" id="SSF56436">
    <property type="entry name" value="C-type lectin-like"/>
    <property type="match status" value="1"/>
</dbReference>
<feature type="signal peptide" evidence="3">
    <location>
        <begin position="1"/>
        <end position="19"/>
    </location>
</feature>
<evidence type="ECO:0000256" key="1">
    <source>
        <dbReference type="ARBA" id="ARBA00022734"/>
    </source>
</evidence>
<evidence type="ECO:0000313" key="6">
    <source>
        <dbReference type="Proteomes" id="UP000095300"/>
    </source>
</evidence>
<keyword evidence="2" id="KW-1015">Disulfide bond</keyword>
<sequence length="180" mass="21261">MVLLKLSLLTLVALQVTSAVPYDKCDKPEKDELEEYGNVFIEHEQKYNWFEAWNECAMRNMTLMAIDTTERHGVMNSMLRKRFTKCPNLWIGGNDLGEEGKFVWSPTGRPFEFSNWQKGQPDNYKSNENCVHYYDITDFEWNDAACSLKMGFICEENRFQVAARRDLKMKKQFIDHLFEM</sequence>
<organism evidence="5 6">
    <name type="scientific">Stomoxys calcitrans</name>
    <name type="common">Stable fly</name>
    <name type="synonym">Conops calcitrans</name>
    <dbReference type="NCBI Taxonomy" id="35570"/>
    <lineage>
        <taxon>Eukaryota</taxon>
        <taxon>Metazoa</taxon>
        <taxon>Ecdysozoa</taxon>
        <taxon>Arthropoda</taxon>
        <taxon>Hexapoda</taxon>
        <taxon>Insecta</taxon>
        <taxon>Pterygota</taxon>
        <taxon>Neoptera</taxon>
        <taxon>Endopterygota</taxon>
        <taxon>Diptera</taxon>
        <taxon>Brachycera</taxon>
        <taxon>Muscomorpha</taxon>
        <taxon>Muscoidea</taxon>
        <taxon>Muscidae</taxon>
        <taxon>Stomoxys</taxon>
    </lineage>
</organism>
<dbReference type="PROSITE" id="PS50041">
    <property type="entry name" value="C_TYPE_LECTIN_2"/>
    <property type="match status" value="1"/>
</dbReference>
<dbReference type="AlphaFoldDB" id="A0A1I8Q0F5"/>
<dbReference type="InterPro" id="IPR016186">
    <property type="entry name" value="C-type_lectin-like/link_sf"/>
</dbReference>
<evidence type="ECO:0000259" key="4">
    <source>
        <dbReference type="PROSITE" id="PS50041"/>
    </source>
</evidence>
<keyword evidence="1" id="KW-0430">Lectin</keyword>
<evidence type="ECO:0000256" key="3">
    <source>
        <dbReference type="SAM" id="SignalP"/>
    </source>
</evidence>
<dbReference type="OrthoDB" id="7773875at2759"/>
<feature type="chain" id="PRO_5009327516" description="C-type lectin domain-containing protein" evidence="3">
    <location>
        <begin position="20"/>
        <end position="180"/>
    </location>
</feature>
<dbReference type="InterPro" id="IPR051663">
    <property type="entry name" value="CLec_Tetranectin-domain"/>
</dbReference>
<accession>A0A1I8Q0F5</accession>
<gene>
    <name evidence="5" type="primary">106083202</name>
</gene>
<dbReference type="InterPro" id="IPR001304">
    <property type="entry name" value="C-type_lectin-like"/>
</dbReference>
<dbReference type="InterPro" id="IPR018378">
    <property type="entry name" value="C-type_lectin_CS"/>
</dbReference>
<evidence type="ECO:0000256" key="2">
    <source>
        <dbReference type="ARBA" id="ARBA00023157"/>
    </source>
</evidence>
<dbReference type="PROSITE" id="PS00615">
    <property type="entry name" value="C_TYPE_LECTIN_1"/>
    <property type="match status" value="1"/>
</dbReference>
<dbReference type="InterPro" id="IPR016187">
    <property type="entry name" value="CTDL_fold"/>
</dbReference>
<dbReference type="KEGG" id="scac:106083202"/>
<feature type="domain" description="C-type lectin" evidence="4">
    <location>
        <begin position="35"/>
        <end position="155"/>
    </location>
</feature>
<dbReference type="Gene3D" id="3.10.100.10">
    <property type="entry name" value="Mannose-Binding Protein A, subunit A"/>
    <property type="match status" value="1"/>
</dbReference>
<dbReference type="Pfam" id="PF00059">
    <property type="entry name" value="Lectin_C"/>
    <property type="match status" value="1"/>
</dbReference>